<dbReference type="OrthoDB" id="276323at2759"/>
<dbReference type="VEuPathDB" id="FungiDB:HMPREF1541_02814"/>
<organism evidence="4 5">
    <name type="scientific">Cyphellophora europaea (strain CBS 101466)</name>
    <name type="common">Phialophora europaea</name>
    <dbReference type="NCBI Taxonomy" id="1220924"/>
    <lineage>
        <taxon>Eukaryota</taxon>
        <taxon>Fungi</taxon>
        <taxon>Dikarya</taxon>
        <taxon>Ascomycota</taxon>
        <taxon>Pezizomycotina</taxon>
        <taxon>Eurotiomycetes</taxon>
        <taxon>Chaetothyriomycetidae</taxon>
        <taxon>Chaetothyriales</taxon>
        <taxon>Cyphellophoraceae</taxon>
        <taxon>Cyphellophora</taxon>
    </lineage>
</organism>
<gene>
    <name evidence="4" type="ORF">HMPREF1541_02814</name>
</gene>
<dbReference type="PANTHER" id="PTHR12832:SF18">
    <property type="entry name" value="IQ CALMODULIN-BINDING MOTIF DOMAIN PROTEIN (AFU_ORTHOLOGUE AFUA_1G08920)"/>
    <property type="match status" value="1"/>
</dbReference>
<dbReference type="EMBL" id="KB822718">
    <property type="protein sequence ID" value="ETN43655.1"/>
    <property type="molecule type" value="Genomic_DNA"/>
</dbReference>
<accession>W2S4X4</accession>
<dbReference type="STRING" id="1220924.W2S4X4"/>
<evidence type="ECO:0008006" key="6">
    <source>
        <dbReference type="Google" id="ProtNLM"/>
    </source>
</evidence>
<dbReference type="eggNOG" id="KOG1981">
    <property type="taxonomic scope" value="Eukaryota"/>
</dbReference>
<feature type="region of interest" description="Disordered" evidence="3">
    <location>
        <begin position="444"/>
        <end position="488"/>
    </location>
</feature>
<proteinExistence type="inferred from homology"/>
<dbReference type="InParanoid" id="W2S4X4"/>
<comment type="similarity">
    <text evidence="1">Belongs to the TCP11 family.</text>
</comment>
<feature type="coiled-coil region" evidence="2">
    <location>
        <begin position="139"/>
        <end position="174"/>
    </location>
</feature>
<dbReference type="RefSeq" id="XP_008715391.1">
    <property type="nucleotide sequence ID" value="XM_008717169.1"/>
</dbReference>
<dbReference type="Proteomes" id="UP000030752">
    <property type="component" value="Unassembled WGS sequence"/>
</dbReference>
<evidence type="ECO:0000313" key="4">
    <source>
        <dbReference type="EMBL" id="ETN43655.1"/>
    </source>
</evidence>
<feature type="compositionally biased region" description="Low complexity" evidence="3">
    <location>
        <begin position="47"/>
        <end position="67"/>
    </location>
</feature>
<dbReference type="GO" id="GO:0010737">
    <property type="term" value="P:protein kinase A signaling"/>
    <property type="evidence" value="ECO:0007669"/>
    <property type="project" value="TreeGrafter"/>
</dbReference>
<keyword evidence="5" id="KW-1185">Reference proteome</keyword>
<protein>
    <recommendedName>
        <fullName evidence="6">IQ calmodulin-binding motif domain protein</fullName>
    </recommendedName>
</protein>
<keyword evidence="2" id="KW-0175">Coiled coil</keyword>
<feature type="compositionally biased region" description="Basic and acidic residues" evidence="3">
    <location>
        <begin position="447"/>
        <end position="461"/>
    </location>
</feature>
<dbReference type="AlphaFoldDB" id="W2S4X4"/>
<dbReference type="PANTHER" id="PTHR12832">
    <property type="entry name" value="TESTIS-SPECIFIC PROTEIN PBS13 T-COMPLEX 11"/>
    <property type="match status" value="1"/>
</dbReference>
<dbReference type="InterPro" id="IPR008862">
    <property type="entry name" value="Tcp11"/>
</dbReference>
<dbReference type="HOGENOM" id="CLU_005050_0_0_1"/>
<evidence type="ECO:0000256" key="1">
    <source>
        <dbReference type="ARBA" id="ARBA00010954"/>
    </source>
</evidence>
<evidence type="ECO:0000256" key="2">
    <source>
        <dbReference type="SAM" id="Coils"/>
    </source>
</evidence>
<dbReference type="Pfam" id="PF05794">
    <property type="entry name" value="Tcp11"/>
    <property type="match status" value="1"/>
</dbReference>
<feature type="region of interest" description="Disordered" evidence="3">
    <location>
        <begin position="36"/>
        <end position="74"/>
    </location>
</feature>
<evidence type="ECO:0000313" key="5">
    <source>
        <dbReference type="Proteomes" id="UP000030752"/>
    </source>
</evidence>
<reference evidence="4 5" key="1">
    <citation type="submission" date="2013-03" db="EMBL/GenBank/DDBJ databases">
        <title>The Genome Sequence of Phialophora europaea CBS 101466.</title>
        <authorList>
            <consortium name="The Broad Institute Genomics Platform"/>
            <person name="Cuomo C."/>
            <person name="de Hoog S."/>
            <person name="Gorbushina A."/>
            <person name="Walker B."/>
            <person name="Young S.K."/>
            <person name="Zeng Q."/>
            <person name="Gargeya S."/>
            <person name="Fitzgerald M."/>
            <person name="Haas B."/>
            <person name="Abouelleil A."/>
            <person name="Allen A.W."/>
            <person name="Alvarado L."/>
            <person name="Arachchi H.M."/>
            <person name="Berlin A.M."/>
            <person name="Chapman S.B."/>
            <person name="Gainer-Dewar J."/>
            <person name="Goldberg J."/>
            <person name="Griggs A."/>
            <person name="Gujja S."/>
            <person name="Hansen M."/>
            <person name="Howarth C."/>
            <person name="Imamovic A."/>
            <person name="Ireland A."/>
            <person name="Larimer J."/>
            <person name="McCowan C."/>
            <person name="Murphy C."/>
            <person name="Pearson M."/>
            <person name="Poon T.W."/>
            <person name="Priest M."/>
            <person name="Roberts A."/>
            <person name="Saif S."/>
            <person name="Shea T."/>
            <person name="Sisk P."/>
            <person name="Sykes S."/>
            <person name="Wortman J."/>
            <person name="Nusbaum C."/>
            <person name="Birren B."/>
        </authorList>
    </citation>
    <scope>NUCLEOTIDE SEQUENCE [LARGE SCALE GENOMIC DNA]</scope>
    <source>
        <strain evidence="4 5">CBS 101466</strain>
    </source>
</reference>
<sequence>MSMNPTTPPHEDADMALFADENGQDATPPPRVAARFYRSTSSRRRGSANSSRRSSISSLHSHYSNLSCHGGPRSTHIAQHLRRASIIETRKARLAERAAHAEQVRLRAAAAKAAPRTSHTEERAAAAQAAREKLLADIAARCEEEVRRAKRIAEENKERKAAEEARLREELAEKFAGAARRKTLYQNSVRRPRTTSLAAVEEKKVNSVALQKMSRTIAVKTIQRAYRAYQARKIISQFCELNVNIAHLANASFEEVTRLISEQTTMKATAKLLKNLDILTAEDEPSGDRGVVRVFLSAYLVLSHPMQALSYGGGQPQEQELMGKAKALIQPFESYIRMTSYAAPGSKVIKEQQDEVTFAFNDFTSAFHAWKSKDVSVLVEVMIGSFVNLDLIIQSTKDDHAGRVGEDYLTAIRQEQVKILARLKKIAGPEQALNKIRLAVRKARKQKSLEKKERSGEDHVPRSVAPSTGSIDSTPLTPPATPRPVSRTDAAPASYITQLGQTMTVLPTNREIAHEIQINGTFEVQQQPWTESRKHFIDALSRSMRDSMANDAGPTAASWTHAMAVLIREKLMSLVSQRHPLYDRIDGFLDPKLIDQQCRNGAFSYDSFFDTLAGLIAQLCSPGRDEIIKQFAEDKSADTIDRLFALINIIDLMSLDHINFQFRMASKSVLEHGHEHEHSMFERDLGNNAHTLEHTARWWRAAKSSLNTSSPSGNSIYSRGLTDLVLQNTHLRYSQLPETLRIDYLRILNLRAKAIKIVALSAILLTTKLRLQRNREALWTADKNRLMSVDLLNTDAARVVQLMGTSRTMPEPVRAGLLNFVQRVLPPAVAAARNAADAEANRQICIQEQRSWNAADLSLDGGDFFTEQIATYLLKSVREHVYTRLSASSAADQARVMSGAAETLARAGMPEWVAETGDLVRVMERVRTVDLNAHEKWYDQVSSEV</sequence>
<feature type="compositionally biased region" description="Polar residues" evidence="3">
    <location>
        <begin position="465"/>
        <end position="475"/>
    </location>
</feature>
<dbReference type="GeneID" id="19970153"/>
<name>W2S4X4_CYPE1</name>
<evidence type="ECO:0000256" key="3">
    <source>
        <dbReference type="SAM" id="MobiDB-lite"/>
    </source>
</evidence>